<reference evidence="2 3" key="1">
    <citation type="submission" date="2016-03" db="EMBL/GenBank/DDBJ databases">
        <title>EvidentialGene: Evidence-directed Construction of Genes on Genomes.</title>
        <authorList>
            <person name="Gilbert D.G."/>
            <person name="Choi J.-H."/>
            <person name="Mockaitis K."/>
            <person name="Colbourne J."/>
            <person name="Pfrender M."/>
        </authorList>
    </citation>
    <scope>NUCLEOTIDE SEQUENCE [LARGE SCALE GENOMIC DNA]</scope>
    <source>
        <strain evidence="2 3">Xinb3</strain>
        <tissue evidence="2">Complete organism</tissue>
    </source>
</reference>
<name>A0A164D734_9CRUS</name>
<sequence>METFTGNAHPQVTITASNKEKSLMVHCLTALRRARALQLLHPIGQSSAPGPYSYKKKGEQMGGSQRVN</sequence>
<keyword evidence="3" id="KW-1185">Reference proteome</keyword>
<evidence type="ECO:0000313" key="2">
    <source>
        <dbReference type="EMBL" id="KZR95465.1"/>
    </source>
</evidence>
<gene>
    <name evidence="2" type="ORF">APZ42_010813</name>
</gene>
<dbReference type="AlphaFoldDB" id="A0A164D734"/>
<dbReference type="Proteomes" id="UP000076858">
    <property type="component" value="Unassembled WGS sequence"/>
</dbReference>
<evidence type="ECO:0000256" key="1">
    <source>
        <dbReference type="SAM" id="MobiDB-lite"/>
    </source>
</evidence>
<proteinExistence type="predicted"/>
<feature type="region of interest" description="Disordered" evidence="1">
    <location>
        <begin position="43"/>
        <end position="68"/>
    </location>
</feature>
<accession>A0A164D734</accession>
<evidence type="ECO:0000313" key="3">
    <source>
        <dbReference type="Proteomes" id="UP000076858"/>
    </source>
</evidence>
<protein>
    <submittedName>
        <fullName evidence="2">Uncharacterized protein</fullName>
    </submittedName>
</protein>
<organism evidence="2 3">
    <name type="scientific">Daphnia magna</name>
    <dbReference type="NCBI Taxonomy" id="35525"/>
    <lineage>
        <taxon>Eukaryota</taxon>
        <taxon>Metazoa</taxon>
        <taxon>Ecdysozoa</taxon>
        <taxon>Arthropoda</taxon>
        <taxon>Crustacea</taxon>
        <taxon>Branchiopoda</taxon>
        <taxon>Diplostraca</taxon>
        <taxon>Cladocera</taxon>
        <taxon>Anomopoda</taxon>
        <taxon>Daphniidae</taxon>
        <taxon>Daphnia</taxon>
    </lineage>
</organism>
<dbReference type="EMBL" id="LRGB01028740">
    <property type="protein sequence ID" value="KZR95465.1"/>
    <property type="molecule type" value="Genomic_DNA"/>
</dbReference>
<comment type="caution">
    <text evidence="2">The sequence shown here is derived from an EMBL/GenBank/DDBJ whole genome shotgun (WGS) entry which is preliminary data.</text>
</comment>